<dbReference type="EMBL" id="JBJDQH010000005">
    <property type="protein sequence ID" value="MFK4266255.1"/>
    <property type="molecule type" value="Genomic_DNA"/>
</dbReference>
<dbReference type="RefSeq" id="WP_358636199.1">
    <property type="nucleotide sequence ID" value="NZ_JBFACG010000005.1"/>
</dbReference>
<name>A0ABW8LK12_9ACTN</name>
<dbReference type="Proteomes" id="UP001620295">
    <property type="component" value="Unassembled WGS sequence"/>
</dbReference>
<feature type="chain" id="PRO_5045734688" evidence="1">
    <location>
        <begin position="26"/>
        <end position="204"/>
    </location>
</feature>
<evidence type="ECO:0000256" key="1">
    <source>
        <dbReference type="SAM" id="SignalP"/>
    </source>
</evidence>
<proteinExistence type="predicted"/>
<dbReference type="InterPro" id="IPR027576">
    <property type="entry name" value="Choice_anch_C_dom"/>
</dbReference>
<evidence type="ECO:0000313" key="3">
    <source>
        <dbReference type="EMBL" id="MFK4266255.1"/>
    </source>
</evidence>
<gene>
    <name evidence="3" type="ORF">ACI2L5_15095</name>
</gene>
<evidence type="ECO:0000259" key="2">
    <source>
        <dbReference type="Pfam" id="PF04862"/>
    </source>
</evidence>
<protein>
    <submittedName>
        <fullName evidence="3">Choice-of-anchor C family protein</fullName>
    </submittedName>
</protein>
<evidence type="ECO:0000313" key="4">
    <source>
        <dbReference type="Proteomes" id="UP001620295"/>
    </source>
</evidence>
<dbReference type="NCBIfam" id="TIGR04362">
    <property type="entry name" value="choice_anch_C"/>
    <property type="match status" value="1"/>
</dbReference>
<keyword evidence="1" id="KW-0732">Signal</keyword>
<comment type="caution">
    <text evidence="3">The sequence shown here is derived from an EMBL/GenBank/DDBJ whole genome shotgun (WGS) entry which is preliminary data.</text>
</comment>
<feature type="signal peptide" evidence="1">
    <location>
        <begin position="1"/>
        <end position="25"/>
    </location>
</feature>
<organism evidence="3 4">
    <name type="scientific">Streptomyces milbemycinicus</name>
    <dbReference type="NCBI Taxonomy" id="476552"/>
    <lineage>
        <taxon>Bacteria</taxon>
        <taxon>Bacillati</taxon>
        <taxon>Actinomycetota</taxon>
        <taxon>Actinomycetes</taxon>
        <taxon>Kitasatosporales</taxon>
        <taxon>Streptomycetaceae</taxon>
        <taxon>Streptomyces</taxon>
    </lineage>
</organism>
<dbReference type="InterPro" id="IPR006946">
    <property type="entry name" value="DGR2-like_dom"/>
</dbReference>
<keyword evidence="4" id="KW-1185">Reference proteome</keyword>
<dbReference type="Pfam" id="PF04862">
    <property type="entry name" value="DUF642"/>
    <property type="match status" value="1"/>
</dbReference>
<sequence>MVVSRSAFTAVAVVGLLTASGTALAAAPAAPATPAAAAVSRFDDGSFEYPTAPANAFSTLSSGQSIGPWKVTGGGVDLIGAGFWQAAEGDQSVDLNAVQPGAVAQTFSTVPGRKYTVTYSLASNPGGPAVKTGKVLIDGQDFQDFSFNSTGKSHANMGYVTREVTFVANGSTTTLGFASTVGGAYGPVIDDVRVETCRPCGCPK</sequence>
<dbReference type="Gene3D" id="2.60.120.260">
    <property type="entry name" value="Galactose-binding domain-like"/>
    <property type="match status" value="1"/>
</dbReference>
<reference evidence="3 4" key="1">
    <citation type="submission" date="2024-11" db="EMBL/GenBank/DDBJ databases">
        <title>The Natural Products Discovery Center: Release of the First 8490 Sequenced Strains for Exploring Actinobacteria Biosynthetic Diversity.</title>
        <authorList>
            <person name="Kalkreuter E."/>
            <person name="Kautsar S.A."/>
            <person name="Yang D."/>
            <person name="Bader C.D."/>
            <person name="Teijaro C.N."/>
            <person name="Fluegel L."/>
            <person name="Davis C.M."/>
            <person name="Simpson J.R."/>
            <person name="Lauterbach L."/>
            <person name="Steele A.D."/>
            <person name="Gui C."/>
            <person name="Meng S."/>
            <person name="Li G."/>
            <person name="Viehrig K."/>
            <person name="Ye F."/>
            <person name="Su P."/>
            <person name="Kiefer A.F."/>
            <person name="Nichols A."/>
            <person name="Cepeda A.J."/>
            <person name="Yan W."/>
            <person name="Fan B."/>
            <person name="Jiang Y."/>
            <person name="Adhikari A."/>
            <person name="Zheng C.-J."/>
            <person name="Schuster L."/>
            <person name="Cowan T.M."/>
            <person name="Smanski M.J."/>
            <person name="Chevrette M.G."/>
            <person name="De Carvalho L.P.S."/>
            <person name="Shen B."/>
        </authorList>
    </citation>
    <scope>NUCLEOTIDE SEQUENCE [LARGE SCALE GENOMIC DNA]</scope>
    <source>
        <strain evidence="3 4">NPDC020863</strain>
    </source>
</reference>
<accession>A0ABW8LK12</accession>
<feature type="domain" description="DUF642" evidence="2">
    <location>
        <begin position="42"/>
        <end position="194"/>
    </location>
</feature>